<reference evidence="2 3" key="1">
    <citation type="journal article" date="2009" name="Science">
        <title>Green evolution and dynamic adaptations revealed by genomes of the marine picoeukaryotes Micromonas.</title>
        <authorList>
            <person name="Worden A.Z."/>
            <person name="Lee J.H."/>
            <person name="Mock T."/>
            <person name="Rouze P."/>
            <person name="Simmons M.P."/>
            <person name="Aerts A.L."/>
            <person name="Allen A.E."/>
            <person name="Cuvelier M.L."/>
            <person name="Derelle E."/>
            <person name="Everett M.V."/>
            <person name="Foulon E."/>
            <person name="Grimwood J."/>
            <person name="Gundlach H."/>
            <person name="Henrissat B."/>
            <person name="Napoli C."/>
            <person name="McDonald S.M."/>
            <person name="Parker M.S."/>
            <person name="Rombauts S."/>
            <person name="Salamov A."/>
            <person name="Von Dassow P."/>
            <person name="Badger J.H."/>
            <person name="Coutinho P.M."/>
            <person name="Demir E."/>
            <person name="Dubchak I."/>
            <person name="Gentemann C."/>
            <person name="Eikrem W."/>
            <person name="Gready J.E."/>
            <person name="John U."/>
            <person name="Lanier W."/>
            <person name="Lindquist E.A."/>
            <person name="Lucas S."/>
            <person name="Mayer K.F."/>
            <person name="Moreau H."/>
            <person name="Not F."/>
            <person name="Otillar R."/>
            <person name="Panaud O."/>
            <person name="Pangilinan J."/>
            <person name="Paulsen I."/>
            <person name="Piegu B."/>
            <person name="Poliakov A."/>
            <person name="Robbens S."/>
            <person name="Schmutz J."/>
            <person name="Toulza E."/>
            <person name="Wyss T."/>
            <person name="Zelensky A."/>
            <person name="Zhou K."/>
            <person name="Armbrust E.V."/>
            <person name="Bhattacharya D."/>
            <person name="Goodenough U.W."/>
            <person name="Van de Peer Y."/>
            <person name="Grigoriev I.V."/>
        </authorList>
    </citation>
    <scope>NUCLEOTIDE SEQUENCE [LARGE SCALE GENOMIC DNA]</scope>
    <source>
        <strain evidence="3">RCC299 / NOUM17</strain>
    </source>
</reference>
<accession>C1EGB5</accession>
<feature type="region of interest" description="Disordered" evidence="1">
    <location>
        <begin position="253"/>
        <end position="277"/>
    </location>
</feature>
<sequence length="277" mass="29189">MEYGDDYDDFAAMGLDIPHPYVEEDRTRLDDVLGDAKRLIKDIESMKAADRGGGAGGSGGDELPAGMGVRAGGDADESAPCCRTTGPCAWDRVCEVHLKDWEKASGGEKYCDWLRRNGHTVPAWMQGAKPGQRGSNASHAAAGVFFAPEKRPDALSDVAVSEYGEYWDGGAADVEPEPLAFPMMDDDDDEFAYPPPASATQTRETNGGAKDEPHSGPETPSLGPVVDEGRHDGAHEVAVGSVGEAEFAELAEDAYGVGDGRAGRGTLGGKRGREESA</sequence>
<dbReference type="KEGG" id="mis:MICPUN_63581"/>
<gene>
    <name evidence="2" type="ORF">MICPUN_63581</name>
</gene>
<feature type="compositionally biased region" description="Gly residues" evidence="1">
    <location>
        <begin position="51"/>
        <end position="60"/>
    </location>
</feature>
<keyword evidence="3" id="KW-1185">Reference proteome</keyword>
<evidence type="ECO:0000313" key="3">
    <source>
        <dbReference type="Proteomes" id="UP000002009"/>
    </source>
</evidence>
<dbReference type="GeneID" id="8248665"/>
<name>C1EGB5_MICCC</name>
<feature type="region of interest" description="Disordered" evidence="1">
    <location>
        <begin position="47"/>
        <end position="78"/>
    </location>
</feature>
<organism evidence="2 3">
    <name type="scientific">Micromonas commoda (strain RCC299 / NOUM17 / CCMP2709)</name>
    <name type="common">Picoplanktonic green alga</name>
    <dbReference type="NCBI Taxonomy" id="296587"/>
    <lineage>
        <taxon>Eukaryota</taxon>
        <taxon>Viridiplantae</taxon>
        <taxon>Chlorophyta</taxon>
        <taxon>Mamiellophyceae</taxon>
        <taxon>Mamiellales</taxon>
        <taxon>Mamiellaceae</taxon>
        <taxon>Micromonas</taxon>
    </lineage>
</organism>
<feature type="region of interest" description="Disordered" evidence="1">
    <location>
        <begin position="185"/>
        <end position="241"/>
    </location>
</feature>
<evidence type="ECO:0000256" key="1">
    <source>
        <dbReference type="SAM" id="MobiDB-lite"/>
    </source>
</evidence>
<evidence type="ECO:0000313" key="2">
    <source>
        <dbReference type="EMBL" id="ACO66994.1"/>
    </source>
</evidence>
<feature type="compositionally biased region" description="Gly residues" evidence="1">
    <location>
        <begin position="257"/>
        <end position="269"/>
    </location>
</feature>
<dbReference type="RefSeq" id="XP_002505736.1">
    <property type="nucleotide sequence ID" value="XM_002505690.1"/>
</dbReference>
<protein>
    <submittedName>
        <fullName evidence="2">Uncharacterized protein</fullName>
    </submittedName>
</protein>
<dbReference type="InParanoid" id="C1EGB5"/>
<proteinExistence type="predicted"/>
<dbReference type="Proteomes" id="UP000002009">
    <property type="component" value="Chromosome 13"/>
</dbReference>
<dbReference type="AlphaFoldDB" id="C1EGB5"/>
<dbReference type="EMBL" id="CP001331">
    <property type="protein sequence ID" value="ACO66994.1"/>
    <property type="molecule type" value="Genomic_DNA"/>
</dbReference>